<dbReference type="EMBL" id="CP023694">
    <property type="protein sequence ID" value="QEV30580.1"/>
    <property type="molecule type" value="Genomic_DNA"/>
</dbReference>
<dbReference type="GO" id="GO:0003677">
    <property type="term" value="F:DNA binding"/>
    <property type="evidence" value="ECO:0007669"/>
    <property type="project" value="UniProtKB-KW"/>
</dbReference>
<keyword evidence="5" id="KW-0804">Transcription</keyword>
<dbReference type="NCBIfam" id="TIGR02937">
    <property type="entry name" value="sigma70-ECF"/>
    <property type="match status" value="1"/>
</dbReference>
<comment type="similarity">
    <text evidence="1">Belongs to the sigma-70 factor family. ECF subfamily.</text>
</comment>
<dbReference type="InterPro" id="IPR014284">
    <property type="entry name" value="RNA_pol_sigma-70_dom"/>
</dbReference>
<dbReference type="KEGG" id="scoe:CP976_29275"/>
<evidence type="ECO:0000256" key="2">
    <source>
        <dbReference type="ARBA" id="ARBA00023015"/>
    </source>
</evidence>
<dbReference type="InterPro" id="IPR013249">
    <property type="entry name" value="RNA_pol_sigma70_r4_t2"/>
</dbReference>
<dbReference type="GO" id="GO:0016987">
    <property type="term" value="F:sigma factor activity"/>
    <property type="evidence" value="ECO:0007669"/>
    <property type="project" value="UniProtKB-KW"/>
</dbReference>
<dbReference type="PANTHER" id="PTHR43133:SF50">
    <property type="entry name" value="ECF RNA POLYMERASE SIGMA FACTOR SIGM"/>
    <property type="match status" value="1"/>
</dbReference>
<dbReference type="InterPro" id="IPR013324">
    <property type="entry name" value="RNA_pol_sigma_r3/r4-like"/>
</dbReference>
<feature type="compositionally biased region" description="Low complexity" evidence="6">
    <location>
        <begin position="1"/>
        <end position="12"/>
    </location>
</feature>
<name>A0A5J6IIE3_STRC4</name>
<dbReference type="Gene3D" id="1.10.1740.10">
    <property type="match status" value="1"/>
</dbReference>
<keyword evidence="4" id="KW-0238">DNA-binding</keyword>
<dbReference type="SUPFAM" id="SSF88659">
    <property type="entry name" value="Sigma3 and sigma4 domains of RNA polymerase sigma factors"/>
    <property type="match status" value="1"/>
</dbReference>
<evidence type="ECO:0000256" key="3">
    <source>
        <dbReference type="ARBA" id="ARBA00023082"/>
    </source>
</evidence>
<keyword evidence="2" id="KW-0805">Transcription regulation</keyword>
<reference evidence="8 9" key="1">
    <citation type="submission" date="2017-09" db="EMBL/GenBank/DDBJ databases">
        <authorList>
            <person name="Lee N."/>
            <person name="Cho B.-K."/>
        </authorList>
    </citation>
    <scope>NUCLEOTIDE SEQUENCE [LARGE SCALE GENOMIC DNA]</scope>
    <source>
        <strain evidence="8 9">ATCC 13740</strain>
    </source>
</reference>
<dbReference type="AlphaFoldDB" id="A0A5J6IIE3"/>
<evidence type="ECO:0000256" key="5">
    <source>
        <dbReference type="ARBA" id="ARBA00023163"/>
    </source>
</evidence>
<dbReference type="SUPFAM" id="SSF88946">
    <property type="entry name" value="Sigma2 domain of RNA polymerase sigma factors"/>
    <property type="match status" value="1"/>
</dbReference>
<dbReference type="Gene3D" id="1.10.10.10">
    <property type="entry name" value="Winged helix-like DNA-binding domain superfamily/Winged helix DNA-binding domain"/>
    <property type="match status" value="1"/>
</dbReference>
<evidence type="ECO:0000256" key="4">
    <source>
        <dbReference type="ARBA" id="ARBA00023125"/>
    </source>
</evidence>
<dbReference type="Pfam" id="PF08281">
    <property type="entry name" value="Sigma70_r4_2"/>
    <property type="match status" value="1"/>
</dbReference>
<dbReference type="InterPro" id="IPR039425">
    <property type="entry name" value="RNA_pol_sigma-70-like"/>
</dbReference>
<dbReference type="InterPro" id="IPR036388">
    <property type="entry name" value="WH-like_DNA-bd_sf"/>
</dbReference>
<evidence type="ECO:0000256" key="6">
    <source>
        <dbReference type="SAM" id="MobiDB-lite"/>
    </source>
</evidence>
<dbReference type="Proteomes" id="UP000326598">
    <property type="component" value="Chromosome"/>
</dbReference>
<feature type="region of interest" description="Disordered" evidence="6">
    <location>
        <begin position="1"/>
        <end position="36"/>
    </location>
</feature>
<accession>A0A5J6IIE3</accession>
<evidence type="ECO:0000259" key="7">
    <source>
        <dbReference type="Pfam" id="PF08281"/>
    </source>
</evidence>
<feature type="compositionally biased region" description="Polar residues" evidence="6">
    <location>
        <begin position="26"/>
        <end position="36"/>
    </location>
</feature>
<evidence type="ECO:0000313" key="8">
    <source>
        <dbReference type="EMBL" id="QEV30580.1"/>
    </source>
</evidence>
<feature type="domain" description="RNA polymerase sigma factor 70 region 4 type 2" evidence="7">
    <location>
        <begin position="142"/>
        <end position="183"/>
    </location>
</feature>
<protein>
    <submittedName>
        <fullName evidence="8">Sigma-70 family RNA polymerase sigma factor</fullName>
    </submittedName>
</protein>
<keyword evidence="3" id="KW-0731">Sigma factor</keyword>
<dbReference type="InterPro" id="IPR013325">
    <property type="entry name" value="RNA_pol_sigma_r2"/>
</dbReference>
<proteinExistence type="inferred from homology"/>
<organism evidence="8 9">
    <name type="scientific">Streptomyces coeruleorubidus</name>
    <dbReference type="NCBI Taxonomy" id="116188"/>
    <lineage>
        <taxon>Bacteria</taxon>
        <taxon>Bacillati</taxon>
        <taxon>Actinomycetota</taxon>
        <taxon>Actinomycetes</taxon>
        <taxon>Kitasatosporales</taxon>
        <taxon>Streptomycetaceae</taxon>
        <taxon>Streptomyces</taxon>
    </lineage>
</organism>
<dbReference type="GO" id="GO:0006352">
    <property type="term" value="P:DNA-templated transcription initiation"/>
    <property type="evidence" value="ECO:0007669"/>
    <property type="project" value="InterPro"/>
</dbReference>
<dbReference type="PANTHER" id="PTHR43133">
    <property type="entry name" value="RNA POLYMERASE ECF-TYPE SIGMA FACTO"/>
    <property type="match status" value="1"/>
</dbReference>
<gene>
    <name evidence="8" type="ORF">CP976_29275</name>
</gene>
<sequence length="201" mass="22343">MDNPPDNSSSSDVEADNSSDDGLGSETENAAPSQVERSPSAFEAFCRMHYPAYLAWASTYLNNEVDAENAVDSALKALLRIWPKVLKTESPAAYAWKLMKFHTVSLAKTRGRHDALIDSAFETIALREAVDPVGQLEETINLFQAIKELPERQRDVVVLIYLHGHSIHDAAYHLGIAPATARHIDLQARRAMQRYLRLAGE</sequence>
<evidence type="ECO:0000313" key="9">
    <source>
        <dbReference type="Proteomes" id="UP000326598"/>
    </source>
</evidence>
<evidence type="ECO:0000256" key="1">
    <source>
        <dbReference type="ARBA" id="ARBA00010641"/>
    </source>
</evidence>